<accession>A0ABS9UYW1</accession>
<dbReference type="EMBL" id="JAKZGP010000010">
    <property type="protein sequence ID" value="MCH7408925.1"/>
    <property type="molecule type" value="Genomic_DNA"/>
</dbReference>
<keyword evidence="5 6" id="KW-0472">Membrane</keyword>
<protein>
    <submittedName>
        <fullName evidence="9">Thioredoxin family protein</fullName>
    </submittedName>
</protein>
<dbReference type="PANTHER" id="PTHR32234">
    <property type="entry name" value="THIOL:DISULFIDE INTERCHANGE PROTEIN DSBD"/>
    <property type="match status" value="1"/>
</dbReference>
<sequence length="680" mass="75042">MEQLTTRKANHLTLIILIFCLITHTAPSFGQIHDPVKWHFSTQKVAGEQDIYEISFQATIAKGWHIYSPTIPEGGPVPTRIHIESNSNFELVGNTESLSSALEKFEAIFDMNISYYDHEAIFSQKVKLNADGAQVNGYIEFMACNDENCLPPAETNFSIALGESSLDKEVLQDNSFSTSGDAGSQAQSAASGDEEITDLKNSLWGIFIAGFLGGLAALLMPCIFPMLPLTISYFTKSNDQGSAIGKALIYGFSIIVIYVFLGLAITVIFGADAMNALSTNGFFNFFFFLLLVIFAASFFGAFELTLPSSWANKLDRKSDQGGLLGIFFMAATLAIVSFSCTGPIIGTLLVQAASMGEYLGPSIGMLGFSIALAAPFALFAMFPSLLKSLPKSGGWLNSVKVVLGFLELALALKFLSNVDLAYHWNWFDREVFLVLWIAIFGLLAMYLLGKIKFIHDSPSLTVSTPRIFLSILVLAFTIYLIPGLWGAPLKAVSAFLPPQHTQDFDLYTNALSSSHHVEPKSNIPNLERKYAKYFHAPLNLDPFYDFEEGIAHAAKVNMPVLIDFTGHACVNCRKMEASIWSVPDILRIIKEEYVLIQLYVDDKTMLPIPEQFISAYSGKKIKNLGQKWSDLQAQLYNSNAQPYYVLLNPKVDKLLTQPVGAIYDATKYKSFLESGLDAFQ</sequence>
<evidence type="ECO:0000256" key="6">
    <source>
        <dbReference type="SAM" id="Phobius"/>
    </source>
</evidence>
<evidence type="ECO:0000259" key="8">
    <source>
        <dbReference type="Pfam" id="PF11412"/>
    </source>
</evidence>
<evidence type="ECO:0000259" key="7">
    <source>
        <dbReference type="Pfam" id="PF02683"/>
    </source>
</evidence>
<feature type="transmembrane region" description="Helical" evidence="6">
    <location>
        <begin position="282"/>
        <end position="302"/>
    </location>
</feature>
<dbReference type="Gene3D" id="3.40.30.10">
    <property type="entry name" value="Glutaredoxin"/>
    <property type="match status" value="1"/>
</dbReference>
<feature type="transmembrane region" description="Helical" evidence="6">
    <location>
        <begin position="468"/>
        <end position="487"/>
    </location>
</feature>
<feature type="transmembrane region" description="Helical" evidence="6">
    <location>
        <begin position="248"/>
        <end position="270"/>
    </location>
</feature>
<comment type="caution">
    <text evidence="9">The sequence shown here is derived from an EMBL/GenBank/DDBJ whole genome shotgun (WGS) entry which is preliminary data.</text>
</comment>
<dbReference type="SUPFAM" id="SSF52833">
    <property type="entry name" value="Thioredoxin-like"/>
    <property type="match status" value="1"/>
</dbReference>
<comment type="subcellular location">
    <subcellularLocation>
        <location evidence="1">Membrane</location>
        <topology evidence="1">Multi-pass membrane protein</topology>
    </subcellularLocation>
</comment>
<dbReference type="PANTHER" id="PTHR32234:SF0">
    <property type="entry name" value="THIOL:DISULFIDE INTERCHANGE PROTEIN DSBD"/>
    <property type="match status" value="1"/>
</dbReference>
<organism evidence="9 10">
    <name type="scientific">Belliella filtrata</name>
    <dbReference type="NCBI Taxonomy" id="2923435"/>
    <lineage>
        <taxon>Bacteria</taxon>
        <taxon>Pseudomonadati</taxon>
        <taxon>Bacteroidota</taxon>
        <taxon>Cytophagia</taxon>
        <taxon>Cytophagales</taxon>
        <taxon>Cyclobacteriaceae</taxon>
        <taxon>Belliella</taxon>
    </lineage>
</organism>
<evidence type="ECO:0000256" key="3">
    <source>
        <dbReference type="ARBA" id="ARBA00022748"/>
    </source>
</evidence>
<dbReference type="InterPro" id="IPR028250">
    <property type="entry name" value="DsbDN"/>
</dbReference>
<dbReference type="InterPro" id="IPR036929">
    <property type="entry name" value="DsbDN_sf"/>
</dbReference>
<feature type="domain" description="Thiol:disulfide interchange protein DsbD N-terminal" evidence="8">
    <location>
        <begin position="48"/>
        <end position="157"/>
    </location>
</feature>
<evidence type="ECO:0000256" key="2">
    <source>
        <dbReference type="ARBA" id="ARBA00022692"/>
    </source>
</evidence>
<dbReference type="InterPro" id="IPR036249">
    <property type="entry name" value="Thioredoxin-like_sf"/>
</dbReference>
<gene>
    <name evidence="9" type="ORF">MM239_05935</name>
</gene>
<evidence type="ECO:0000256" key="1">
    <source>
        <dbReference type="ARBA" id="ARBA00004141"/>
    </source>
</evidence>
<dbReference type="Pfam" id="PF13899">
    <property type="entry name" value="Thioredoxin_7"/>
    <property type="match status" value="1"/>
</dbReference>
<dbReference type="RefSeq" id="WP_241347286.1">
    <property type="nucleotide sequence ID" value="NZ_JAKZGP010000010.1"/>
</dbReference>
<keyword evidence="4 6" id="KW-1133">Transmembrane helix</keyword>
<dbReference type="Proteomes" id="UP001165489">
    <property type="component" value="Unassembled WGS sequence"/>
</dbReference>
<keyword evidence="10" id="KW-1185">Reference proteome</keyword>
<feature type="transmembrane region" description="Helical" evidence="6">
    <location>
        <begin position="362"/>
        <end position="382"/>
    </location>
</feature>
<dbReference type="Pfam" id="PF11412">
    <property type="entry name" value="DsbD_N"/>
    <property type="match status" value="1"/>
</dbReference>
<evidence type="ECO:0000313" key="10">
    <source>
        <dbReference type="Proteomes" id="UP001165489"/>
    </source>
</evidence>
<evidence type="ECO:0000256" key="4">
    <source>
        <dbReference type="ARBA" id="ARBA00022989"/>
    </source>
</evidence>
<feature type="transmembrane region" description="Helical" evidence="6">
    <location>
        <begin position="203"/>
        <end position="227"/>
    </location>
</feature>
<keyword evidence="2 6" id="KW-0812">Transmembrane</keyword>
<feature type="transmembrane region" description="Helical" evidence="6">
    <location>
        <begin position="323"/>
        <end position="350"/>
    </location>
</feature>
<keyword evidence="3" id="KW-0201">Cytochrome c-type biogenesis</keyword>
<evidence type="ECO:0000256" key="5">
    <source>
        <dbReference type="ARBA" id="ARBA00023136"/>
    </source>
</evidence>
<proteinExistence type="predicted"/>
<feature type="domain" description="Cytochrome C biogenesis protein transmembrane" evidence="7">
    <location>
        <begin position="207"/>
        <end position="417"/>
    </location>
</feature>
<reference evidence="9" key="1">
    <citation type="submission" date="2022-03" db="EMBL/GenBank/DDBJ databases">
        <title>De novo assembled genomes of Belliella spp. (Cyclobacteriaceae) strains.</title>
        <authorList>
            <person name="Szabo A."/>
            <person name="Korponai K."/>
            <person name="Felfoldi T."/>
        </authorList>
    </citation>
    <scope>NUCLEOTIDE SEQUENCE</scope>
    <source>
        <strain evidence="9">DSM 111904</strain>
    </source>
</reference>
<feature type="transmembrane region" description="Helical" evidence="6">
    <location>
        <begin position="431"/>
        <end position="448"/>
    </location>
</feature>
<dbReference type="Gene3D" id="2.60.40.1250">
    <property type="entry name" value="Thiol:disulfide interchange protein DsbD, N-terminal domain"/>
    <property type="match status" value="1"/>
</dbReference>
<evidence type="ECO:0000313" key="9">
    <source>
        <dbReference type="EMBL" id="MCH7408925.1"/>
    </source>
</evidence>
<name>A0ABS9UYW1_9BACT</name>
<dbReference type="Pfam" id="PF02683">
    <property type="entry name" value="DsbD_TM"/>
    <property type="match status" value="1"/>
</dbReference>
<dbReference type="InterPro" id="IPR003834">
    <property type="entry name" value="Cyt_c_assmbl_TM_dom"/>
</dbReference>